<dbReference type="RefSeq" id="YP_010751142.1">
    <property type="nucleotide sequence ID" value="NC_073366.1"/>
</dbReference>
<sequence>MTHDTEPLPADLASPRPSRRGTFAVVSVGLLALAVATLAAVGITFI</sequence>
<reference evidence="2 3" key="1">
    <citation type="submission" date="2019-05" db="EMBL/GenBank/DDBJ databases">
        <authorList>
            <person name="Stoner T.H."/>
            <person name="Aull H.G."/>
            <person name="Divens A.M."/>
            <person name="Zack K."/>
            <person name="Garlena R.A."/>
            <person name="Russell D.A."/>
            <person name="Pope W.H."/>
            <person name="Jacobs-Sera D."/>
            <person name="Hatfull G.F."/>
        </authorList>
    </citation>
    <scope>NUCLEOTIDE SEQUENCE [LARGE SCALE GENOMIC DNA]</scope>
</reference>
<evidence type="ECO:0000313" key="3">
    <source>
        <dbReference type="Proteomes" id="UP000315956"/>
    </source>
</evidence>
<keyword evidence="1" id="KW-1133">Transmembrane helix</keyword>
<organism evidence="2 3">
    <name type="scientific">Microbacterium phage Margaery</name>
    <dbReference type="NCBI Taxonomy" id="2591217"/>
    <lineage>
        <taxon>Viruses</taxon>
        <taxon>Duplodnaviria</taxon>
        <taxon>Heunggongvirae</taxon>
        <taxon>Uroviricota</taxon>
        <taxon>Caudoviricetes</taxon>
        <taxon>Hodgkinviridae</taxon>
        <taxon>Margaeryvirus</taxon>
        <taxon>Margaeryvirus margaery</taxon>
    </lineage>
</organism>
<keyword evidence="3" id="KW-1185">Reference proteome</keyword>
<dbReference type="GeneID" id="80004805"/>
<dbReference type="Proteomes" id="UP000315956">
    <property type="component" value="Segment"/>
</dbReference>
<evidence type="ECO:0000313" key="2">
    <source>
        <dbReference type="EMBL" id="QDH93099.1"/>
    </source>
</evidence>
<name>A0A514DHL7_9CAUD</name>
<evidence type="ECO:0000256" key="1">
    <source>
        <dbReference type="SAM" id="Phobius"/>
    </source>
</evidence>
<keyword evidence="1" id="KW-0812">Transmembrane</keyword>
<protein>
    <submittedName>
        <fullName evidence="2">Uncharacterized protein</fullName>
    </submittedName>
</protein>
<keyword evidence="1" id="KW-0472">Membrane</keyword>
<gene>
    <name evidence="2" type="primary">41</name>
    <name evidence="2" type="ORF">PBI_MARGAERY_42</name>
</gene>
<dbReference type="EMBL" id="MK937606">
    <property type="protein sequence ID" value="QDH93099.1"/>
    <property type="molecule type" value="Genomic_DNA"/>
</dbReference>
<dbReference type="KEGG" id="vg:80004805"/>
<accession>A0A514DHL7</accession>
<feature type="transmembrane region" description="Helical" evidence="1">
    <location>
        <begin position="21"/>
        <end position="45"/>
    </location>
</feature>
<proteinExistence type="predicted"/>